<accession>Q8S2U7</accession>
<evidence type="ECO:0000313" key="3">
    <source>
        <dbReference type="EMBL" id="AAM18945.1"/>
    </source>
</evidence>
<proteinExistence type="evidence at transcript level"/>
<dbReference type="AlphaFoldDB" id="Q8S2U7"/>
<evidence type="ECO:0000256" key="1">
    <source>
        <dbReference type="SAM" id="MobiDB-lite"/>
    </source>
</evidence>
<organism evidence="3">
    <name type="scientific">Medicago sativa</name>
    <name type="common">Alfalfa</name>
    <dbReference type="NCBI Taxonomy" id="3879"/>
    <lineage>
        <taxon>Eukaryota</taxon>
        <taxon>Viridiplantae</taxon>
        <taxon>Streptophyta</taxon>
        <taxon>Embryophyta</taxon>
        <taxon>Tracheophyta</taxon>
        <taxon>Spermatophyta</taxon>
        <taxon>Magnoliopsida</taxon>
        <taxon>eudicotyledons</taxon>
        <taxon>Gunneridae</taxon>
        <taxon>Pentapetalae</taxon>
        <taxon>rosids</taxon>
        <taxon>fabids</taxon>
        <taxon>Fabales</taxon>
        <taxon>Fabaceae</taxon>
        <taxon>Papilionoideae</taxon>
        <taxon>50 kb inversion clade</taxon>
        <taxon>NPAAA clade</taxon>
        <taxon>Hologalegina</taxon>
        <taxon>IRL clade</taxon>
        <taxon>Trifolieae</taxon>
        <taxon>Medicago</taxon>
    </lineage>
</organism>
<feature type="chain" id="PRO_5004312867" evidence="2">
    <location>
        <begin position="23"/>
        <end position="107"/>
    </location>
</feature>
<evidence type="ECO:0000256" key="2">
    <source>
        <dbReference type="SAM" id="SignalP"/>
    </source>
</evidence>
<sequence length="107" mass="10742">FVSACFYALLFIFLVAIMPSEGKQSGVTKKSMINIGVHGYANWLGRGAVQDGGKHSWANVKGSKGTSWWASGGKGGVGAKGDKGGKGGGGGYKIPIPGEGKGGGGKL</sequence>
<feature type="region of interest" description="Disordered" evidence="1">
    <location>
        <begin position="69"/>
        <end position="107"/>
    </location>
</feature>
<protein>
    <submittedName>
        <fullName evidence="3">Nodule-specific glycine-rich protein 1</fullName>
    </submittedName>
</protein>
<reference evidence="3" key="1">
    <citation type="journal article" date="2002" name="Mol. Plant Microbe Interact.">
        <title>Glycine-rich proteins encoded by a nodule-specific gene family are implicated in different stages of symbiotic nodule development in Medicago spp.</title>
        <authorList>
            <person name="Kevei Z."/>
            <person name="Vinardell J.M."/>
            <person name="Kiss G.B."/>
            <person name="Kondorosi A."/>
            <person name="Kondorosi E."/>
        </authorList>
    </citation>
    <scope>NUCLEOTIDE SEQUENCE</scope>
</reference>
<feature type="non-terminal residue" evidence="3">
    <location>
        <position position="1"/>
    </location>
</feature>
<feature type="signal peptide" evidence="2">
    <location>
        <begin position="1"/>
        <end position="22"/>
    </location>
</feature>
<dbReference type="EMBL" id="AF498986">
    <property type="protein sequence ID" value="AAM18945.1"/>
    <property type="molecule type" value="mRNA"/>
</dbReference>
<name>Q8S2U7_MEDSA</name>
<keyword evidence="2" id="KW-0732">Signal</keyword>